<dbReference type="SUPFAM" id="SSF51445">
    <property type="entry name" value="(Trans)glycosidases"/>
    <property type="match status" value="1"/>
</dbReference>
<accession>A0ABU2CHX6</accession>
<dbReference type="PANTHER" id="PTHR10357:SF216">
    <property type="entry name" value="MALTOOLIGOSYL TREHALOSE SYNTHASE-RELATED"/>
    <property type="match status" value="1"/>
</dbReference>
<evidence type="ECO:0000256" key="1">
    <source>
        <dbReference type="SAM" id="MobiDB-lite"/>
    </source>
</evidence>
<keyword evidence="3" id="KW-0413">Isomerase</keyword>
<dbReference type="Proteomes" id="UP001183585">
    <property type="component" value="Unassembled WGS sequence"/>
</dbReference>
<evidence type="ECO:0000259" key="2">
    <source>
        <dbReference type="SMART" id="SM00642"/>
    </source>
</evidence>
<dbReference type="EC" id="5.4.99.15" evidence="3"/>
<dbReference type="SMART" id="SM00642">
    <property type="entry name" value="Aamy"/>
    <property type="match status" value="1"/>
</dbReference>
<dbReference type="InterPro" id="IPR017853">
    <property type="entry name" value="GH"/>
</dbReference>
<evidence type="ECO:0000313" key="3">
    <source>
        <dbReference type="EMBL" id="MDR7380929.1"/>
    </source>
</evidence>
<dbReference type="Gene3D" id="3.30.1590.10">
    <property type="entry name" value="Maltooligosyl trehalose synthase, domain 2"/>
    <property type="match status" value="1"/>
</dbReference>
<organism evidence="3 4">
    <name type="scientific">Promicromonospora iranensis</name>
    <dbReference type="NCBI Taxonomy" id="1105144"/>
    <lineage>
        <taxon>Bacteria</taxon>
        <taxon>Bacillati</taxon>
        <taxon>Actinomycetota</taxon>
        <taxon>Actinomycetes</taxon>
        <taxon>Micrococcales</taxon>
        <taxon>Promicromonosporaceae</taxon>
        <taxon>Promicromonospora</taxon>
    </lineage>
</organism>
<proteinExistence type="predicted"/>
<name>A0ABU2CHX6_9MICO</name>
<dbReference type="Pfam" id="PF00128">
    <property type="entry name" value="Alpha-amylase"/>
    <property type="match status" value="1"/>
</dbReference>
<keyword evidence="4" id="KW-1185">Reference proteome</keyword>
<comment type="caution">
    <text evidence="3">The sequence shown here is derived from an EMBL/GenBank/DDBJ whole genome shotgun (WGS) entry which is preliminary data.</text>
</comment>
<sequence>MHSHLPGPARRTPISTYRLQLGPDLTFADAEKVLPYLDTLGITDLYLSPVLQAAPGSTHGYDVVDHTRISDTIGGREGLERLAAATHARGMGIVVDVVPNHMAVPTPAWHNRALWSVLKHGPESPYARWFDVELTEGEGLLMPVLGARIGTVLAAGELVLDHVVVPGDGGADTEQPVLRYYDHLFPVRPETEDLPLAELVRRQHYRLAYWRVADEELNYRRFFDVGTLAGIRVEDAEVFDATHALLLDLFHAGVVDGFRIDHPDGLADPRGYLRRLHEATGGAWVAAEKILEVDEALPDDWPVAGTTGYDTAWRLHALQVDDDGAAPLAGLMHEVTGEQTTLDEVVEEAKRQIVETSLHAEIHLLTTMLADICREDVRLRDHTFRSLQDCVVELVVAFGRYRAYVVPGEAAPPEAERVVHEAADVARSRLDPDRHDTLDLVVDLVLGREAGSAGRQGEDRRAELVVRFPQVCGAVMAKGVEDTAYYRWTHLVSLCEVGGAPDRFGVGPDEFHEHARRTAESWPATMTAGSTHDTKRGEDVRSRIGTIAAHPEEWATLVRHLREATAGLRPADLDGRTENLLWQTLAGTWTEAGPIEPERLTAYLVKASREQKAWTTWTAPDEAREEGLVRYATALLEHPEVVAGFGDWVEQVAPTVRRSVLATKLLQLTVPGVADVYQGTEVTGISLVDPDNRRPVDLDSLATTLAVLDAGQAPSGLAEEKLAVTATALRVRRQHPGAFVGEDAGYEPLPVTTGRAVGFVRRDAAGPRVAVVATRLGDGPGLPDASVVLPEPLPGEAWRSVLTGSPAEADAGVTRLSDLLGSWPVALLVAEPARPAKTAAPTGPTDEATA</sequence>
<dbReference type="NCBIfam" id="TIGR02401">
    <property type="entry name" value="trehalose_TreY"/>
    <property type="match status" value="1"/>
</dbReference>
<dbReference type="InterPro" id="IPR012767">
    <property type="entry name" value="Trehalose_TreY"/>
</dbReference>
<dbReference type="RefSeq" id="WP_274992165.1">
    <property type="nucleotide sequence ID" value="NZ_JAJQQP010000002.1"/>
</dbReference>
<feature type="region of interest" description="Disordered" evidence="1">
    <location>
        <begin position="518"/>
        <end position="539"/>
    </location>
</feature>
<gene>
    <name evidence="3" type="ORF">J2S48_000444</name>
</gene>
<dbReference type="PANTHER" id="PTHR10357">
    <property type="entry name" value="ALPHA-AMYLASE FAMILY MEMBER"/>
    <property type="match status" value="1"/>
</dbReference>
<dbReference type="Gene3D" id="3.20.20.80">
    <property type="entry name" value="Glycosidases"/>
    <property type="match status" value="1"/>
</dbReference>
<dbReference type="InterPro" id="IPR013797">
    <property type="entry name" value="Maltooligo_trehalose_synth_4"/>
</dbReference>
<dbReference type="EMBL" id="JAVDYE010000001">
    <property type="protein sequence ID" value="MDR7380929.1"/>
    <property type="molecule type" value="Genomic_DNA"/>
</dbReference>
<feature type="domain" description="Glycosyl hydrolase family 13 catalytic" evidence="2">
    <location>
        <begin position="13"/>
        <end position="712"/>
    </location>
</feature>
<evidence type="ECO:0000313" key="4">
    <source>
        <dbReference type="Proteomes" id="UP001183585"/>
    </source>
</evidence>
<dbReference type="Gene3D" id="1.10.150.200">
    <property type="entry name" value="Maltooligosyl trehalose synthase, domain 3"/>
    <property type="match status" value="1"/>
</dbReference>
<dbReference type="Gene3D" id="1.10.10.470">
    <property type="entry name" value="Maltooligosyl trehalose synthase, domain 4"/>
    <property type="match status" value="1"/>
</dbReference>
<dbReference type="CDD" id="cd11336">
    <property type="entry name" value="AmyAc_MTSase"/>
    <property type="match status" value="1"/>
</dbReference>
<reference evidence="3 4" key="1">
    <citation type="submission" date="2023-07" db="EMBL/GenBank/DDBJ databases">
        <title>Sequencing the genomes of 1000 actinobacteria strains.</title>
        <authorList>
            <person name="Klenk H.-P."/>
        </authorList>
    </citation>
    <scope>NUCLEOTIDE SEQUENCE [LARGE SCALE GENOMIC DNA]</scope>
    <source>
        <strain evidence="3 4">DSM 45554</strain>
    </source>
</reference>
<dbReference type="GO" id="GO:0047470">
    <property type="term" value="F:(1,4)-alpha-D-glucan 1-alpha-D-glucosylmutase activity"/>
    <property type="evidence" value="ECO:0007669"/>
    <property type="project" value="UniProtKB-EC"/>
</dbReference>
<protein>
    <submittedName>
        <fullName evidence="3">(1-&gt;4)-alpha-D-glucan 1-alpha-D-glucosylmutase</fullName>
        <ecNumber evidence="3">5.4.99.15</ecNumber>
    </submittedName>
</protein>
<dbReference type="InterPro" id="IPR006047">
    <property type="entry name" value="GH13_cat_dom"/>
</dbReference>